<gene>
    <name evidence="1" type="ORF">A33Q_4125</name>
</gene>
<protein>
    <recommendedName>
        <fullName evidence="3">Prolyl oligopeptidase family protein</fullName>
    </recommendedName>
</protein>
<dbReference type="Proteomes" id="UP000006073">
    <property type="component" value="Unassembled WGS sequence"/>
</dbReference>
<reference evidence="1 2" key="1">
    <citation type="journal article" date="2013" name="Genome Announc.">
        <title>Draft Genome Sequence of Indibacter alkaliphilus Strain LW1T, Isolated from Lonar Lake, a Haloalkaline Lake in the Buldana District of Maharashtra, India.</title>
        <authorList>
            <person name="Singh A."/>
            <person name="Kumar Jangir P."/>
            <person name="Sharma R."/>
            <person name="Singh A."/>
            <person name="Kumar Pinnaka A."/>
            <person name="Shivaji S."/>
        </authorList>
    </citation>
    <scope>NUCLEOTIDE SEQUENCE [LARGE SCALE GENOMIC DNA]</scope>
    <source>
        <strain evidence="2">CCUG 57479 / KCTC 22604 / LW1</strain>
    </source>
</reference>
<name>S2CXZ1_INDAL</name>
<evidence type="ECO:0000313" key="1">
    <source>
        <dbReference type="EMBL" id="EOZ92032.1"/>
    </source>
</evidence>
<keyword evidence="2" id="KW-1185">Reference proteome</keyword>
<organism evidence="1 2">
    <name type="scientific">Indibacter alkaliphilus (strain CCUG 57479 / KCTC 22604 / LW1)</name>
    <dbReference type="NCBI Taxonomy" id="1189612"/>
    <lineage>
        <taxon>Bacteria</taxon>
        <taxon>Pseudomonadati</taxon>
        <taxon>Bacteroidota</taxon>
        <taxon>Cytophagia</taxon>
        <taxon>Cytophagales</taxon>
        <taxon>Cyclobacteriaceae</taxon>
    </lineage>
</organism>
<sequence length="45" mass="5429">MEEKLEENNVSYLSRYYTDQGHGFTEQTYRDLIFEVEGFIHDNLP</sequence>
<evidence type="ECO:0000313" key="2">
    <source>
        <dbReference type="Proteomes" id="UP000006073"/>
    </source>
</evidence>
<dbReference type="AlphaFoldDB" id="S2CXZ1"/>
<proteinExistence type="predicted"/>
<comment type="caution">
    <text evidence="1">The sequence shown here is derived from an EMBL/GenBank/DDBJ whole genome shotgun (WGS) entry which is preliminary data.</text>
</comment>
<accession>S2CXZ1</accession>
<dbReference type="EMBL" id="ALWO02000052">
    <property type="protein sequence ID" value="EOZ92032.1"/>
    <property type="molecule type" value="Genomic_DNA"/>
</dbReference>
<evidence type="ECO:0008006" key="3">
    <source>
        <dbReference type="Google" id="ProtNLM"/>
    </source>
</evidence>